<dbReference type="PROSITE" id="PS00194">
    <property type="entry name" value="THIOREDOXIN_1"/>
    <property type="match status" value="1"/>
</dbReference>
<dbReference type="PANTHER" id="PTHR42852">
    <property type="entry name" value="THIOL:DISULFIDE INTERCHANGE PROTEIN DSBE"/>
    <property type="match status" value="1"/>
</dbReference>
<dbReference type="SUPFAM" id="SSF52833">
    <property type="entry name" value="Thioredoxin-like"/>
    <property type="match status" value="1"/>
</dbReference>
<dbReference type="InterPro" id="IPR025380">
    <property type="entry name" value="DUF4369"/>
</dbReference>
<dbReference type="InterPro" id="IPR036249">
    <property type="entry name" value="Thioredoxin-like_sf"/>
</dbReference>
<dbReference type="Pfam" id="PF14289">
    <property type="entry name" value="DUF4369"/>
    <property type="match status" value="1"/>
</dbReference>
<protein>
    <submittedName>
        <fullName evidence="7">AhpC/TSA family protein</fullName>
    </submittedName>
</protein>
<gene>
    <name evidence="7" type="ORF">G8759_30790</name>
</gene>
<dbReference type="GO" id="GO:0030313">
    <property type="term" value="C:cell envelope"/>
    <property type="evidence" value="ECO:0007669"/>
    <property type="project" value="UniProtKB-SubCell"/>
</dbReference>
<dbReference type="EMBL" id="CP050063">
    <property type="protein sequence ID" value="QIP16720.1"/>
    <property type="molecule type" value="Genomic_DNA"/>
</dbReference>
<name>A0A6G9AWD1_9BACT</name>
<dbReference type="Pfam" id="PF00578">
    <property type="entry name" value="AhpC-TSA"/>
    <property type="match status" value="1"/>
</dbReference>
<keyword evidence="5" id="KW-0732">Signal</keyword>
<accession>A0A6G9AWD1</accession>
<comment type="subcellular location">
    <subcellularLocation>
        <location evidence="1">Cell envelope</location>
    </subcellularLocation>
</comment>
<evidence type="ECO:0000256" key="1">
    <source>
        <dbReference type="ARBA" id="ARBA00004196"/>
    </source>
</evidence>
<dbReference type="InterPro" id="IPR000866">
    <property type="entry name" value="AhpC/TSA"/>
</dbReference>
<feature type="signal peptide" evidence="5">
    <location>
        <begin position="1"/>
        <end position="18"/>
    </location>
</feature>
<keyword evidence="4" id="KW-0676">Redox-active center</keyword>
<evidence type="ECO:0000259" key="6">
    <source>
        <dbReference type="PROSITE" id="PS51352"/>
    </source>
</evidence>
<proteinExistence type="predicted"/>
<dbReference type="KEGG" id="spib:G8759_30790"/>
<feature type="domain" description="Thioredoxin" evidence="6">
    <location>
        <begin position="226"/>
        <end position="369"/>
    </location>
</feature>
<dbReference type="RefSeq" id="WP_167216875.1">
    <property type="nucleotide sequence ID" value="NZ_CP050063.1"/>
</dbReference>
<dbReference type="PROSITE" id="PS51352">
    <property type="entry name" value="THIOREDOXIN_2"/>
    <property type="match status" value="1"/>
</dbReference>
<dbReference type="PANTHER" id="PTHR42852:SF6">
    <property type="entry name" value="THIOL:DISULFIDE INTERCHANGE PROTEIN DSBE"/>
    <property type="match status" value="1"/>
</dbReference>
<keyword evidence="8" id="KW-1185">Reference proteome</keyword>
<dbReference type="GO" id="GO:0016209">
    <property type="term" value="F:antioxidant activity"/>
    <property type="evidence" value="ECO:0007669"/>
    <property type="project" value="InterPro"/>
</dbReference>
<sequence length="369" mass="41468">MKPFLLISLFVSPALVWAQSNVYTIEGRLGKVKPAAKAYVRYIVGNTGHTDSSLIQNGRFTITGSVDEPQHAWLFIDKSSIRFYLEPGTISVTSPDSIQNAVVGGSPMNIDNQKLKKKLKPTDDQMALLEKQYQAATPEQKKEKEFKGRFEKRNEAIFAQQNKIKAQFIQEHPTSMLSLYVLKQYTDWFAPEVSKVEPMFSSLSEAIKTSKTGKDYAKTLALLQATSVGAMAPEFTQPDTSGKAISLSSFRGKYVLVDFWASWCGPCRAENPNLVKNFKQYKDKNFTVLGVSLDRPNGKEAWLKAIHKDQLDWTQVSDLKHWDSEVAKQYAIRLIPQNFLIDPDGKIVAKNIRGEDLGKKLAEILADKP</sequence>
<evidence type="ECO:0000313" key="8">
    <source>
        <dbReference type="Proteomes" id="UP000501802"/>
    </source>
</evidence>
<keyword evidence="3" id="KW-1015">Disulfide bond</keyword>
<dbReference type="CDD" id="cd02966">
    <property type="entry name" value="TlpA_like_family"/>
    <property type="match status" value="1"/>
</dbReference>
<organism evidence="7 8">
    <name type="scientific">Spirosoma aureum</name>
    <dbReference type="NCBI Taxonomy" id="2692134"/>
    <lineage>
        <taxon>Bacteria</taxon>
        <taxon>Pseudomonadati</taxon>
        <taxon>Bacteroidota</taxon>
        <taxon>Cytophagia</taxon>
        <taxon>Cytophagales</taxon>
        <taxon>Cytophagaceae</taxon>
        <taxon>Spirosoma</taxon>
    </lineage>
</organism>
<evidence type="ECO:0000256" key="5">
    <source>
        <dbReference type="SAM" id="SignalP"/>
    </source>
</evidence>
<dbReference type="AlphaFoldDB" id="A0A6G9AWD1"/>
<dbReference type="GO" id="GO:0016491">
    <property type="term" value="F:oxidoreductase activity"/>
    <property type="evidence" value="ECO:0007669"/>
    <property type="project" value="InterPro"/>
</dbReference>
<dbReference type="Gene3D" id="3.40.30.10">
    <property type="entry name" value="Glutaredoxin"/>
    <property type="match status" value="1"/>
</dbReference>
<dbReference type="InterPro" id="IPR017937">
    <property type="entry name" value="Thioredoxin_CS"/>
</dbReference>
<feature type="chain" id="PRO_5026145076" evidence="5">
    <location>
        <begin position="19"/>
        <end position="369"/>
    </location>
</feature>
<evidence type="ECO:0000256" key="2">
    <source>
        <dbReference type="ARBA" id="ARBA00022748"/>
    </source>
</evidence>
<evidence type="ECO:0000313" key="7">
    <source>
        <dbReference type="EMBL" id="QIP16720.1"/>
    </source>
</evidence>
<evidence type="ECO:0000256" key="4">
    <source>
        <dbReference type="ARBA" id="ARBA00023284"/>
    </source>
</evidence>
<evidence type="ECO:0000256" key="3">
    <source>
        <dbReference type="ARBA" id="ARBA00023157"/>
    </source>
</evidence>
<dbReference type="GO" id="GO:0017004">
    <property type="term" value="P:cytochrome complex assembly"/>
    <property type="evidence" value="ECO:0007669"/>
    <property type="project" value="UniProtKB-KW"/>
</dbReference>
<dbReference type="InterPro" id="IPR050553">
    <property type="entry name" value="Thioredoxin_ResA/DsbE_sf"/>
</dbReference>
<reference evidence="7 8" key="1">
    <citation type="submission" date="2020-03" db="EMBL/GenBank/DDBJ databases">
        <authorList>
            <person name="Kim M.K."/>
        </authorList>
    </citation>
    <scope>NUCLEOTIDE SEQUENCE [LARGE SCALE GENOMIC DNA]</scope>
    <source>
        <strain evidence="7 8">BT328</strain>
    </source>
</reference>
<dbReference type="Proteomes" id="UP000501802">
    <property type="component" value="Chromosome"/>
</dbReference>
<keyword evidence="2" id="KW-0201">Cytochrome c-type biogenesis</keyword>
<dbReference type="InterPro" id="IPR013766">
    <property type="entry name" value="Thioredoxin_domain"/>
</dbReference>